<comment type="caution">
    <text evidence="3">The sequence shown here is derived from an EMBL/GenBank/DDBJ whole genome shotgun (WGS) entry which is preliminary data.</text>
</comment>
<reference evidence="3 4" key="1">
    <citation type="journal article" date="2020" name="G3 (Bethesda)">
        <title>Improved Reference Genome for Cyclotella cryptica CCMP332, a Model for Cell Wall Morphogenesis, Salinity Adaptation, and Lipid Production in Diatoms (Bacillariophyta).</title>
        <authorList>
            <person name="Roberts W.R."/>
            <person name="Downey K.M."/>
            <person name="Ruck E.C."/>
            <person name="Traller J.C."/>
            <person name="Alverson A.J."/>
        </authorList>
    </citation>
    <scope>NUCLEOTIDE SEQUENCE [LARGE SCALE GENOMIC DNA]</scope>
    <source>
        <strain evidence="3 4">CCMP332</strain>
    </source>
</reference>
<keyword evidence="4" id="KW-1185">Reference proteome</keyword>
<dbReference type="InterPro" id="IPR000719">
    <property type="entry name" value="Prot_kinase_dom"/>
</dbReference>
<feature type="transmembrane region" description="Helical" evidence="1">
    <location>
        <begin position="12"/>
        <end position="32"/>
    </location>
</feature>
<dbReference type="PANTHER" id="PTHR44329">
    <property type="entry name" value="SERINE/THREONINE-PROTEIN KINASE TNNI3K-RELATED"/>
    <property type="match status" value="1"/>
</dbReference>
<dbReference type="Pfam" id="PF00069">
    <property type="entry name" value="Pkinase"/>
    <property type="match status" value="1"/>
</dbReference>
<sequence>MQDVPLGLSLCIRATAVVIVASWLFILFLISWPEHPVYLSMTHPTIEANDVLSYRSIFASKKYGFNSNRISPTFSKRAQGSRQNVLLERQGYGSLGEMGYNWRPRVIGVHYYRTIRTASKDIEDSIITSRTHYHFITERIDPYLLSYTSETLHRISLHNSVYNNNTESKDSPIYRSAIFHSTTQMKSEDPLRQLIHSRSQRFKQYYIYNKSEDYLDKLVSPILDEKCEVVPKHATWMLTSFPTCNLFHEFDITHALMIDKIKMKWYGYWRDVWSVPDTATHNSFVRKIAMKTLRFQHEYTERNYDRHRKDALVCERLTSSPSIVNMYGFCGNSGLYQYSSDGTLGDRLAEHIMAVMESENRSSLGRGSGDDSTARQLDPYEKLRIAYQVSLSLADLHDADAMRDNMGRIISAAIVHTDIKPDQFINFDGSYKLTDFNRCRFMRRKITNTQPNGDGEPCGFTVERNPSLLRSPEEYSYVEETEKVDIYSLGNIFYTLLADREPWDGFEEKVAHRMIMKGIRPDLPDASAEFVHVTLRELVSQCFQQDPQRRPRARILADTLSAKISSHYSNNNEKTARSK</sequence>
<protein>
    <recommendedName>
        <fullName evidence="2">Protein kinase domain-containing protein</fullName>
    </recommendedName>
</protein>
<evidence type="ECO:0000259" key="2">
    <source>
        <dbReference type="PROSITE" id="PS50011"/>
    </source>
</evidence>
<accession>A0ABD3PGN0</accession>
<gene>
    <name evidence="3" type="ORF">HJC23_008083</name>
</gene>
<dbReference type="PANTHER" id="PTHR44329:SF214">
    <property type="entry name" value="PROTEIN KINASE DOMAIN-CONTAINING PROTEIN"/>
    <property type="match status" value="1"/>
</dbReference>
<dbReference type="SUPFAM" id="SSF56112">
    <property type="entry name" value="Protein kinase-like (PK-like)"/>
    <property type="match status" value="1"/>
</dbReference>
<organism evidence="3 4">
    <name type="scientific">Cyclotella cryptica</name>
    <dbReference type="NCBI Taxonomy" id="29204"/>
    <lineage>
        <taxon>Eukaryota</taxon>
        <taxon>Sar</taxon>
        <taxon>Stramenopiles</taxon>
        <taxon>Ochrophyta</taxon>
        <taxon>Bacillariophyta</taxon>
        <taxon>Coscinodiscophyceae</taxon>
        <taxon>Thalassiosirophycidae</taxon>
        <taxon>Stephanodiscales</taxon>
        <taxon>Stephanodiscaceae</taxon>
        <taxon>Cyclotella</taxon>
    </lineage>
</organism>
<keyword evidence="1" id="KW-0812">Transmembrane</keyword>
<proteinExistence type="predicted"/>
<dbReference type="Gene3D" id="1.10.510.10">
    <property type="entry name" value="Transferase(Phosphotransferase) domain 1"/>
    <property type="match status" value="1"/>
</dbReference>
<dbReference type="AlphaFoldDB" id="A0ABD3PGN0"/>
<dbReference type="PROSITE" id="PS50011">
    <property type="entry name" value="PROTEIN_KINASE_DOM"/>
    <property type="match status" value="1"/>
</dbReference>
<dbReference type="Proteomes" id="UP001516023">
    <property type="component" value="Unassembled WGS sequence"/>
</dbReference>
<dbReference type="InterPro" id="IPR051681">
    <property type="entry name" value="Ser/Thr_Kinases-Pseudokinases"/>
</dbReference>
<name>A0ABD3PGN0_9STRA</name>
<feature type="domain" description="Protein kinase" evidence="2">
    <location>
        <begin position="258"/>
        <end position="564"/>
    </location>
</feature>
<evidence type="ECO:0000313" key="3">
    <source>
        <dbReference type="EMBL" id="KAL3786809.1"/>
    </source>
</evidence>
<dbReference type="InterPro" id="IPR011009">
    <property type="entry name" value="Kinase-like_dom_sf"/>
</dbReference>
<evidence type="ECO:0000313" key="4">
    <source>
        <dbReference type="Proteomes" id="UP001516023"/>
    </source>
</evidence>
<keyword evidence="1" id="KW-0472">Membrane</keyword>
<evidence type="ECO:0000256" key="1">
    <source>
        <dbReference type="SAM" id="Phobius"/>
    </source>
</evidence>
<keyword evidence="1" id="KW-1133">Transmembrane helix</keyword>
<dbReference type="EMBL" id="JABMIG020000187">
    <property type="protein sequence ID" value="KAL3786809.1"/>
    <property type="molecule type" value="Genomic_DNA"/>
</dbReference>